<dbReference type="AlphaFoldDB" id="A0A1I6GPI9"/>
<sequence length="105" mass="11883">MVTGLLLVPWFEEGTEYMGVNALEVYRQGQGPDAELWLKGNLLVGEAIHTVNIQLPVAPFLIEGIHPRDLPAIRDHIGSSDNRIETLLADLTQWMQRCRFSELEQ</sequence>
<accession>A0A1I6GPI9</accession>
<keyword evidence="2" id="KW-1185">Reference proteome</keyword>
<dbReference type="RefSeq" id="WP_139229629.1">
    <property type="nucleotide sequence ID" value="NZ_FOYV01000001.1"/>
</dbReference>
<proteinExistence type="predicted"/>
<organism evidence="1 2">
    <name type="scientific">Marinobacter gudaonensis</name>
    <dbReference type="NCBI Taxonomy" id="375760"/>
    <lineage>
        <taxon>Bacteria</taxon>
        <taxon>Pseudomonadati</taxon>
        <taxon>Pseudomonadota</taxon>
        <taxon>Gammaproteobacteria</taxon>
        <taxon>Pseudomonadales</taxon>
        <taxon>Marinobacteraceae</taxon>
        <taxon>Marinobacter</taxon>
    </lineage>
</organism>
<name>A0A1I6GPI9_9GAMM</name>
<evidence type="ECO:0000313" key="1">
    <source>
        <dbReference type="EMBL" id="SFR44110.1"/>
    </source>
</evidence>
<dbReference type="Proteomes" id="UP000199290">
    <property type="component" value="Unassembled WGS sequence"/>
</dbReference>
<dbReference type="OrthoDB" id="5242354at2"/>
<reference evidence="2" key="1">
    <citation type="submission" date="2016-10" db="EMBL/GenBank/DDBJ databases">
        <authorList>
            <person name="Varghese N."/>
            <person name="Submissions S."/>
        </authorList>
    </citation>
    <scope>NUCLEOTIDE SEQUENCE [LARGE SCALE GENOMIC DNA]</scope>
    <source>
        <strain evidence="2">CGMCC 1.6294</strain>
    </source>
</reference>
<protein>
    <submittedName>
        <fullName evidence="1">Uncharacterized protein</fullName>
    </submittedName>
</protein>
<evidence type="ECO:0000313" key="2">
    <source>
        <dbReference type="Proteomes" id="UP000199290"/>
    </source>
</evidence>
<dbReference type="EMBL" id="FOYV01000001">
    <property type="protein sequence ID" value="SFR44110.1"/>
    <property type="molecule type" value="Genomic_DNA"/>
</dbReference>
<gene>
    <name evidence="1" type="ORF">SAMN04488073_1285</name>
</gene>